<dbReference type="Proteomes" id="UP000196447">
    <property type="component" value="Unassembled WGS sequence"/>
</dbReference>
<dbReference type="RefSeq" id="WP_065801651.1">
    <property type="nucleotide sequence ID" value="NZ_CAAGYD010000022.1"/>
</dbReference>
<reference evidence="1 2" key="1">
    <citation type="submission" date="2017-03" db="EMBL/GenBank/DDBJ databases">
        <authorList>
            <person name="Fouts D."/>
            <person name="Stalin M.J."/>
            <person name="Chen L."/>
            <person name="Wright M."/>
            <person name="Sutton G."/>
            <person name="Nguyen K."/>
            <person name="Vanduin D."/>
            <person name="Rojas L."/>
            <person name="Hujer A."/>
            <person name="Hujer K."/>
            <person name="Bonomo R."/>
            <person name="Kreiswirth B."/>
            <person name="Adams M."/>
        </authorList>
    </citation>
    <scope>NUCLEOTIDE SEQUENCE [LARGE SCALE GENOMIC DNA]</scope>
    <source>
        <strain evidence="1 2">39383</strain>
    </source>
</reference>
<dbReference type="EMBL" id="NDBK01000077">
    <property type="protein sequence ID" value="OVF69616.1"/>
    <property type="molecule type" value="Genomic_DNA"/>
</dbReference>
<sequence>MTFLKSLDSPPFIATYRWAGSFDGRYMPQAYSLLLELNQNTYLPVVKAEFDICIISCGKEWWRFRLVDVKSDERQKGMVTRTAYRLKPSMGIAEQMVNMIRAWQSVPYLNPPASDYFTSQTAS</sequence>
<gene>
    <name evidence="1" type="ORF">B5L96_17040</name>
</gene>
<proteinExistence type="predicted"/>
<protein>
    <submittedName>
        <fullName evidence="1">Uncharacterized protein</fullName>
    </submittedName>
</protein>
<name>A0A383KN37_KLEPN</name>
<evidence type="ECO:0000313" key="1">
    <source>
        <dbReference type="EMBL" id="OVF69616.1"/>
    </source>
</evidence>
<dbReference type="AlphaFoldDB" id="A0A383KN37"/>
<evidence type="ECO:0000313" key="2">
    <source>
        <dbReference type="Proteomes" id="UP000196447"/>
    </source>
</evidence>
<comment type="caution">
    <text evidence="1">The sequence shown here is derived from an EMBL/GenBank/DDBJ whole genome shotgun (WGS) entry which is preliminary data.</text>
</comment>
<accession>A0A383KN37</accession>
<organism evidence="1 2">
    <name type="scientific">Klebsiella pneumoniae</name>
    <dbReference type="NCBI Taxonomy" id="573"/>
    <lineage>
        <taxon>Bacteria</taxon>
        <taxon>Pseudomonadati</taxon>
        <taxon>Pseudomonadota</taxon>
        <taxon>Gammaproteobacteria</taxon>
        <taxon>Enterobacterales</taxon>
        <taxon>Enterobacteriaceae</taxon>
        <taxon>Klebsiella/Raoultella group</taxon>
        <taxon>Klebsiella</taxon>
        <taxon>Klebsiella pneumoniae complex</taxon>
    </lineage>
</organism>